<proteinExistence type="inferred from homology"/>
<dbReference type="PANTHER" id="PTHR48022">
    <property type="entry name" value="PLASTIDIC GLUCOSE TRANSPORTER 4"/>
    <property type="match status" value="1"/>
</dbReference>
<evidence type="ECO:0000256" key="5">
    <source>
        <dbReference type="ARBA" id="ARBA00023136"/>
    </source>
</evidence>
<feature type="transmembrane region" description="Helical" evidence="7">
    <location>
        <begin position="82"/>
        <end position="101"/>
    </location>
</feature>
<dbReference type="AlphaFoldDB" id="A0A167YQZ7"/>
<dbReference type="OrthoDB" id="6612291at2759"/>
<feature type="transmembrane region" description="Helical" evidence="7">
    <location>
        <begin position="56"/>
        <end position="75"/>
    </location>
</feature>
<feature type="transmembrane region" description="Helical" evidence="7">
    <location>
        <begin position="361"/>
        <end position="388"/>
    </location>
</feature>
<dbReference type="EMBL" id="AZHD01000002">
    <property type="protein sequence ID" value="OAA66593.1"/>
    <property type="molecule type" value="Genomic_DNA"/>
</dbReference>
<evidence type="ECO:0000256" key="7">
    <source>
        <dbReference type="SAM" id="Phobius"/>
    </source>
</evidence>
<dbReference type="PROSITE" id="PS50850">
    <property type="entry name" value="MFS"/>
    <property type="match status" value="1"/>
</dbReference>
<feature type="transmembrane region" description="Helical" evidence="7">
    <location>
        <begin position="430"/>
        <end position="449"/>
    </location>
</feature>
<evidence type="ECO:0000256" key="3">
    <source>
        <dbReference type="ARBA" id="ARBA00022692"/>
    </source>
</evidence>
<dbReference type="GO" id="GO:0005351">
    <property type="term" value="F:carbohydrate:proton symporter activity"/>
    <property type="evidence" value="ECO:0007669"/>
    <property type="project" value="TreeGrafter"/>
</dbReference>
<gene>
    <name evidence="9" type="ORF">SPI_01169</name>
</gene>
<dbReference type="GO" id="GO:0016020">
    <property type="term" value="C:membrane"/>
    <property type="evidence" value="ECO:0007669"/>
    <property type="project" value="UniProtKB-SubCell"/>
</dbReference>
<feature type="transmembrane region" description="Helical" evidence="7">
    <location>
        <begin position="334"/>
        <end position="355"/>
    </location>
</feature>
<dbReference type="Pfam" id="PF00083">
    <property type="entry name" value="Sugar_tr"/>
    <property type="match status" value="1"/>
</dbReference>
<dbReference type="PANTHER" id="PTHR48022:SF68">
    <property type="entry name" value="MAJOR FACILITATOR SUPERFAMILY (MFS) PROFILE DOMAIN-CONTAINING PROTEIN-RELATED"/>
    <property type="match status" value="1"/>
</dbReference>
<feature type="compositionally biased region" description="Basic and acidic residues" evidence="6">
    <location>
        <begin position="491"/>
        <end position="528"/>
    </location>
</feature>
<dbReference type="Gene3D" id="1.20.1250.20">
    <property type="entry name" value="MFS general substrate transporter like domains"/>
    <property type="match status" value="1"/>
</dbReference>
<comment type="similarity">
    <text evidence="2">Belongs to the major facilitator superfamily. Sugar transporter (TC 2.A.1.1) family.</text>
</comment>
<evidence type="ECO:0000313" key="9">
    <source>
        <dbReference type="EMBL" id="OAA66593.1"/>
    </source>
</evidence>
<feature type="transmembrane region" description="Helical" evidence="7">
    <location>
        <begin position="173"/>
        <end position="194"/>
    </location>
</feature>
<feature type="transmembrane region" description="Helical" evidence="7">
    <location>
        <begin position="264"/>
        <end position="283"/>
    </location>
</feature>
<evidence type="ECO:0000256" key="4">
    <source>
        <dbReference type="ARBA" id="ARBA00022989"/>
    </source>
</evidence>
<evidence type="ECO:0000256" key="1">
    <source>
        <dbReference type="ARBA" id="ARBA00004141"/>
    </source>
</evidence>
<reference evidence="9 10" key="1">
    <citation type="journal article" date="2016" name="Genome Biol. Evol.">
        <title>Divergent and convergent evolution of fungal pathogenicity.</title>
        <authorList>
            <person name="Shang Y."/>
            <person name="Xiao G."/>
            <person name="Zheng P."/>
            <person name="Cen K."/>
            <person name="Zhan S."/>
            <person name="Wang C."/>
        </authorList>
    </citation>
    <scope>NUCLEOTIDE SEQUENCE [LARGE SCALE GENOMIC DNA]</scope>
    <source>
        <strain evidence="9 10">RCEF 264</strain>
    </source>
</reference>
<dbReference type="SUPFAM" id="SSF103473">
    <property type="entry name" value="MFS general substrate transporter"/>
    <property type="match status" value="1"/>
</dbReference>
<dbReference type="InterPro" id="IPR050360">
    <property type="entry name" value="MFS_Sugar_Transporters"/>
</dbReference>
<feature type="transmembrane region" description="Helical" evidence="7">
    <location>
        <begin position="303"/>
        <end position="325"/>
    </location>
</feature>
<feature type="transmembrane region" description="Helical" evidence="7">
    <location>
        <begin position="107"/>
        <end position="127"/>
    </location>
</feature>
<keyword evidence="4 7" id="KW-1133">Transmembrane helix</keyword>
<dbReference type="InterPro" id="IPR020846">
    <property type="entry name" value="MFS_dom"/>
</dbReference>
<dbReference type="InterPro" id="IPR005828">
    <property type="entry name" value="MFS_sugar_transport-like"/>
</dbReference>
<accession>A0A167YQZ7</accession>
<evidence type="ECO:0000256" key="2">
    <source>
        <dbReference type="ARBA" id="ARBA00010992"/>
    </source>
</evidence>
<protein>
    <submittedName>
        <fullName evidence="9">General substrate transporter</fullName>
    </submittedName>
</protein>
<feature type="transmembrane region" description="Helical" evidence="7">
    <location>
        <begin position="400"/>
        <end position="418"/>
    </location>
</feature>
<organism evidence="9 10">
    <name type="scientific">Niveomyces insectorum RCEF 264</name>
    <dbReference type="NCBI Taxonomy" id="1081102"/>
    <lineage>
        <taxon>Eukaryota</taxon>
        <taxon>Fungi</taxon>
        <taxon>Dikarya</taxon>
        <taxon>Ascomycota</taxon>
        <taxon>Pezizomycotina</taxon>
        <taxon>Sordariomycetes</taxon>
        <taxon>Hypocreomycetidae</taxon>
        <taxon>Hypocreales</taxon>
        <taxon>Cordycipitaceae</taxon>
        <taxon>Niveomyces</taxon>
    </lineage>
</organism>
<keyword evidence="10" id="KW-1185">Reference proteome</keyword>
<feature type="region of interest" description="Disordered" evidence="6">
    <location>
        <begin position="490"/>
        <end position="528"/>
    </location>
</feature>
<sequence>MAITYGVVLPGFLLFGYNNAVAGGLVELASWEATFPNIDTSRSHARNTATLQGLAISLYMLGLAVGCLVCIYVGPRLGRRRTILLSTGAMIGGAVIQSAAFSFGQLIAGRLITGLVFGMATCTYAVYQQECSIGTSHQRGSLAALEGVFNTGGLALANWVNLGFFFSKGAVAWRFPLAFPICLALYICFFAACLPESPSWLLHHGRAADARRVVAALLDAPPEGPAVADVLAEMQGSLDKTRGTRFRDLFQIHSSNNASDGNRLWHRTVLAALTMFFQQWTGINAVSSYNSSLFAKIGLDGTLSRILSAAAFTWFTLTAGLPFLLVERLGRRKLLIASAAGMAACMAVLAGATSVPSNRAALIVAALFVFLYLTCMGIGFYGIPFFYAVEIAPHAYRSQISAIAYNFLWLFAFVTAEITPVGLSTIGSRYFVIFAVCNAVIAAAVYLFFPETMNLTLEQIDQIFIETTGFWDCVAAARRVRSRFVLPGHGHGHDDEAGRTKAPRLADKENSTEERVETTTEKETLPQE</sequence>
<comment type="subcellular location">
    <subcellularLocation>
        <location evidence="1">Membrane</location>
        <topology evidence="1">Multi-pass membrane protein</topology>
    </subcellularLocation>
</comment>
<feature type="domain" description="Major facilitator superfamily (MFS) profile" evidence="8">
    <location>
        <begin position="4"/>
        <end position="453"/>
    </location>
</feature>
<keyword evidence="5 7" id="KW-0472">Membrane</keyword>
<evidence type="ECO:0000313" key="10">
    <source>
        <dbReference type="Proteomes" id="UP000076874"/>
    </source>
</evidence>
<feature type="transmembrane region" description="Helical" evidence="7">
    <location>
        <begin position="148"/>
        <end position="167"/>
    </location>
</feature>
<comment type="caution">
    <text evidence="9">The sequence shown here is derived from an EMBL/GenBank/DDBJ whole genome shotgun (WGS) entry which is preliminary data.</text>
</comment>
<name>A0A167YQZ7_9HYPO</name>
<keyword evidence="3 7" id="KW-0812">Transmembrane</keyword>
<dbReference type="Proteomes" id="UP000076874">
    <property type="component" value="Unassembled WGS sequence"/>
</dbReference>
<evidence type="ECO:0000259" key="8">
    <source>
        <dbReference type="PROSITE" id="PS50850"/>
    </source>
</evidence>
<dbReference type="InterPro" id="IPR036259">
    <property type="entry name" value="MFS_trans_sf"/>
</dbReference>
<evidence type="ECO:0000256" key="6">
    <source>
        <dbReference type="SAM" id="MobiDB-lite"/>
    </source>
</evidence>